<dbReference type="PANTHER" id="PTHR13299">
    <property type="entry name" value="PEROXISOMAL MEMBRANE PROTEIN PEX16"/>
    <property type="match status" value="1"/>
</dbReference>
<dbReference type="RefSeq" id="XP_024357206.1">
    <property type="nucleotide sequence ID" value="XM_024501438.2"/>
</dbReference>
<proteinExistence type="inferred from homology"/>
<dbReference type="GO" id="GO:0005778">
    <property type="term" value="C:peroxisomal membrane"/>
    <property type="evidence" value="ECO:0000318"/>
    <property type="project" value="GO_Central"/>
</dbReference>
<dbReference type="Proteomes" id="UP000006727">
    <property type="component" value="Chromosome 20"/>
</dbReference>
<dbReference type="Gramene" id="Pp3c20_6130V3.5">
    <property type="protein sequence ID" value="Pp3c20_6130V3.5"/>
    <property type="gene ID" value="Pp3c20_6130"/>
</dbReference>
<dbReference type="EnsemblPlants" id="Pp3c20_6130V3.3">
    <property type="protein sequence ID" value="Pp3c20_6130V3.3"/>
    <property type="gene ID" value="Pp3c20_6130"/>
</dbReference>
<evidence type="ECO:0000256" key="1">
    <source>
        <dbReference type="ARBA" id="ARBA00009505"/>
    </source>
</evidence>
<reference evidence="3 5" key="2">
    <citation type="journal article" date="2018" name="Plant J.">
        <title>The Physcomitrella patens chromosome-scale assembly reveals moss genome structure and evolution.</title>
        <authorList>
            <person name="Lang D."/>
            <person name="Ullrich K.K."/>
            <person name="Murat F."/>
            <person name="Fuchs J."/>
            <person name="Jenkins J."/>
            <person name="Haas F.B."/>
            <person name="Piednoel M."/>
            <person name="Gundlach H."/>
            <person name="Van Bel M."/>
            <person name="Meyberg R."/>
            <person name="Vives C."/>
            <person name="Morata J."/>
            <person name="Symeonidi A."/>
            <person name="Hiss M."/>
            <person name="Muchero W."/>
            <person name="Kamisugi Y."/>
            <person name="Saleh O."/>
            <person name="Blanc G."/>
            <person name="Decker E.L."/>
            <person name="van Gessel N."/>
            <person name="Grimwood J."/>
            <person name="Hayes R.D."/>
            <person name="Graham S.W."/>
            <person name="Gunter L.E."/>
            <person name="McDaniel S.F."/>
            <person name="Hoernstein S.N.W."/>
            <person name="Larsson A."/>
            <person name="Li F.W."/>
            <person name="Perroud P.F."/>
            <person name="Phillips J."/>
            <person name="Ranjan P."/>
            <person name="Rokshar D.S."/>
            <person name="Rothfels C.J."/>
            <person name="Schneider L."/>
            <person name="Shu S."/>
            <person name="Stevenson D.W."/>
            <person name="Thummler F."/>
            <person name="Tillich M."/>
            <person name="Villarreal Aguilar J.C."/>
            <person name="Widiez T."/>
            <person name="Wong G.K."/>
            <person name="Wymore A."/>
            <person name="Zhang Y."/>
            <person name="Zimmer A.D."/>
            <person name="Quatrano R.S."/>
            <person name="Mayer K.F.X."/>
            <person name="Goodstein D."/>
            <person name="Casacuberta J.M."/>
            <person name="Vandepoele K."/>
            <person name="Reski R."/>
            <person name="Cuming A.C."/>
            <person name="Tuskan G.A."/>
            <person name="Maumus F."/>
            <person name="Salse J."/>
            <person name="Schmutz J."/>
            <person name="Rensing S.A."/>
        </authorList>
    </citation>
    <scope>NUCLEOTIDE SEQUENCE [LARGE SCALE GENOMIC DNA]</scope>
    <source>
        <strain evidence="4 5">cv. Gransden 2004</strain>
    </source>
</reference>
<protein>
    <recommendedName>
        <fullName evidence="2">Peroxisomal membrane protein PEX16</fullName>
    </recommendedName>
</protein>
<comment type="subcellular location">
    <subcellularLocation>
        <location evidence="2">Peroxisome membrane</location>
    </subcellularLocation>
</comment>
<dbReference type="Gramene" id="Pp3c20_6130V3.1">
    <property type="protein sequence ID" value="Pp3c20_6130V3.1"/>
    <property type="gene ID" value="Pp3c20_6130"/>
</dbReference>
<accession>A0A2K1IU80</accession>
<dbReference type="GeneID" id="112273078"/>
<keyword evidence="2" id="KW-0576">Peroxisome</keyword>
<reference evidence="3 5" key="1">
    <citation type="journal article" date="2008" name="Science">
        <title>The Physcomitrella genome reveals evolutionary insights into the conquest of land by plants.</title>
        <authorList>
            <person name="Rensing S."/>
            <person name="Lang D."/>
            <person name="Zimmer A."/>
            <person name="Terry A."/>
            <person name="Salamov A."/>
            <person name="Shapiro H."/>
            <person name="Nishiyama T."/>
            <person name="Perroud P.-F."/>
            <person name="Lindquist E."/>
            <person name="Kamisugi Y."/>
            <person name="Tanahashi T."/>
            <person name="Sakakibara K."/>
            <person name="Fujita T."/>
            <person name="Oishi K."/>
            <person name="Shin-I T."/>
            <person name="Kuroki Y."/>
            <person name="Toyoda A."/>
            <person name="Suzuki Y."/>
            <person name="Hashimoto A."/>
            <person name="Yamaguchi K."/>
            <person name="Sugano A."/>
            <person name="Kohara Y."/>
            <person name="Fujiyama A."/>
            <person name="Anterola A."/>
            <person name="Aoki S."/>
            <person name="Ashton N."/>
            <person name="Barbazuk W.B."/>
            <person name="Barker E."/>
            <person name="Bennetzen J."/>
            <person name="Bezanilla M."/>
            <person name="Blankenship R."/>
            <person name="Cho S.H."/>
            <person name="Dutcher S."/>
            <person name="Estelle M."/>
            <person name="Fawcett J.A."/>
            <person name="Gundlach H."/>
            <person name="Hanada K."/>
            <person name="Heyl A."/>
            <person name="Hicks K.A."/>
            <person name="Hugh J."/>
            <person name="Lohr M."/>
            <person name="Mayer K."/>
            <person name="Melkozernov A."/>
            <person name="Murata T."/>
            <person name="Nelson D."/>
            <person name="Pils B."/>
            <person name="Prigge M."/>
            <person name="Reiss B."/>
            <person name="Renner T."/>
            <person name="Rombauts S."/>
            <person name="Rushton P."/>
            <person name="Sanderfoot A."/>
            <person name="Schween G."/>
            <person name="Shiu S.-H."/>
            <person name="Stueber K."/>
            <person name="Theodoulou F.L."/>
            <person name="Tu H."/>
            <person name="Van de Peer Y."/>
            <person name="Verrier P.J."/>
            <person name="Waters E."/>
            <person name="Wood A."/>
            <person name="Yang L."/>
            <person name="Cove D."/>
            <person name="Cuming A."/>
            <person name="Hasebe M."/>
            <person name="Lucas S."/>
            <person name="Mishler D.B."/>
            <person name="Reski R."/>
            <person name="Grigoriev I."/>
            <person name="Quatrano R.S."/>
            <person name="Boore J.L."/>
        </authorList>
    </citation>
    <scope>NUCLEOTIDE SEQUENCE [LARGE SCALE GENOMIC DNA]</scope>
    <source>
        <strain evidence="4 5">cv. Gransden 2004</strain>
    </source>
</reference>
<dbReference type="EnsemblPlants" id="Pp3c20_6130V3.5">
    <property type="protein sequence ID" value="Pp3c20_6130V3.5"/>
    <property type="gene ID" value="Pp3c20_6130"/>
</dbReference>
<evidence type="ECO:0000313" key="3">
    <source>
        <dbReference type="EMBL" id="PNR32837.1"/>
    </source>
</evidence>
<dbReference type="PANTHER" id="PTHR13299:SF0">
    <property type="entry name" value="PEROXISOMAL MEMBRANE PROTEIN PEX16"/>
    <property type="match status" value="1"/>
</dbReference>
<gene>
    <name evidence="4" type="primary">LOC112273078</name>
    <name evidence="3" type="ORF">PHYPA_024779</name>
</gene>
<keyword evidence="2" id="KW-0962">Peroxisome biogenesis</keyword>
<name>A0A2K1IU80_PHYPA</name>
<organism evidence="3">
    <name type="scientific">Physcomitrium patens</name>
    <name type="common">Spreading-leaved earth moss</name>
    <name type="synonym">Physcomitrella patens</name>
    <dbReference type="NCBI Taxonomy" id="3218"/>
    <lineage>
        <taxon>Eukaryota</taxon>
        <taxon>Viridiplantae</taxon>
        <taxon>Streptophyta</taxon>
        <taxon>Embryophyta</taxon>
        <taxon>Bryophyta</taxon>
        <taxon>Bryophytina</taxon>
        <taxon>Bryopsida</taxon>
        <taxon>Funariidae</taxon>
        <taxon>Funariales</taxon>
        <taxon>Funariaceae</taxon>
        <taxon>Physcomitrium</taxon>
    </lineage>
</organism>
<dbReference type="AlphaFoldDB" id="A0A2K1IU80"/>
<dbReference type="InterPro" id="IPR013919">
    <property type="entry name" value="Pex16"/>
</dbReference>
<evidence type="ECO:0000313" key="5">
    <source>
        <dbReference type="Proteomes" id="UP000006727"/>
    </source>
</evidence>
<dbReference type="PaxDb" id="3218-PP1S9_149V6.1"/>
<dbReference type="Pfam" id="PF08610">
    <property type="entry name" value="Pex16"/>
    <property type="match status" value="1"/>
</dbReference>
<dbReference type="EMBL" id="ABEU02000020">
    <property type="protein sequence ID" value="PNR32837.1"/>
    <property type="molecule type" value="Genomic_DNA"/>
</dbReference>
<dbReference type="EnsemblPlants" id="Pp3c20_6130V3.1">
    <property type="protein sequence ID" value="Pp3c20_6130V3.1"/>
    <property type="gene ID" value="Pp3c20_6130"/>
</dbReference>
<sequence length="355" mass="40289">MEAYKEWVRRNRLWLSSIESLANTMTWFLPERLTSSELAPEALSTMVGLVTVMNEHIVATAPEISSTEFQVRPPEDPTFPWPLLLSVVKEVEVLVEMSSEHFLGRDQKWTPVAVVEALKAFMRLLVLHKSGYKMLIDGGETLNREEKPESSHCDVLGKSQIRGATPSSSNQPRAIQAMNKYRNNVGTRPSWLVAKPVATPPPPPPTQHFEPKSSAPIRKFKILGEVLLILRPFLYVMMIRRHGLRSWRPWLSALAIDATGMAILYGSTLFPDYVFGNKSIPRCVPSKQEKNEITRRQVLWALYLMRSPFFDLYTHRRLERVEKTLKPVPLFGSLAGKAVELIQGVQAFYTYTAGS</sequence>
<dbReference type="RefSeq" id="XP_073385530.1">
    <property type="nucleotide sequence ID" value="XM_073529429.1"/>
</dbReference>
<reference evidence="4" key="3">
    <citation type="submission" date="2020-12" db="UniProtKB">
        <authorList>
            <consortium name="EnsemblPlants"/>
        </authorList>
    </citation>
    <scope>IDENTIFICATION</scope>
</reference>
<dbReference type="KEGG" id="ppp:112273078"/>
<dbReference type="FunCoup" id="A0A2K1IU80">
    <property type="interactions" value="4044"/>
</dbReference>
<dbReference type="Gramene" id="Pp3c20_6130V3.3">
    <property type="protein sequence ID" value="Pp3c20_6130V3.3"/>
    <property type="gene ID" value="Pp3c20_6130"/>
</dbReference>
<dbReference type="GO" id="GO:0007031">
    <property type="term" value="P:peroxisome organization"/>
    <property type="evidence" value="ECO:0000318"/>
    <property type="project" value="GO_Central"/>
</dbReference>
<evidence type="ECO:0000313" key="4">
    <source>
        <dbReference type="EnsemblPlants" id="Pp3c20_6130V3.1"/>
    </source>
</evidence>
<comment type="similarity">
    <text evidence="1 2">Belongs to the peroxin-16 family.</text>
</comment>
<keyword evidence="5" id="KW-1185">Reference proteome</keyword>
<dbReference type="OrthoDB" id="2021143at2759"/>
<evidence type="ECO:0000256" key="2">
    <source>
        <dbReference type="RuleBase" id="RU365003"/>
    </source>
</evidence>
<dbReference type="OMA" id="PTWQSTY"/>
<dbReference type="RefSeq" id="XP_024357205.1">
    <property type="nucleotide sequence ID" value="XM_024501437.2"/>
</dbReference>
<dbReference type="STRING" id="3218.A0A2K1IU80"/>